<evidence type="ECO:0000256" key="9">
    <source>
        <dbReference type="ARBA" id="ARBA00022932"/>
    </source>
</evidence>
<dbReference type="STRING" id="45076.Lwor_1434"/>
<comment type="function">
    <text evidence="11">DNA polymerase III is a complex, multichain enzyme responsible for most of the replicative synthesis in bacteria. This DNA polymerase also exhibits 3' to 5' exonuclease activity.</text>
</comment>
<evidence type="ECO:0000256" key="3">
    <source>
        <dbReference type="ARBA" id="ARBA00022695"/>
    </source>
</evidence>
<evidence type="ECO:0000259" key="12">
    <source>
        <dbReference type="SMART" id="SM00382"/>
    </source>
</evidence>
<dbReference type="PANTHER" id="PTHR11669:SF0">
    <property type="entry name" value="PROTEIN STICHEL-LIKE 2"/>
    <property type="match status" value="1"/>
</dbReference>
<evidence type="ECO:0000256" key="11">
    <source>
        <dbReference type="RuleBase" id="RU364063"/>
    </source>
</evidence>
<dbReference type="PANTHER" id="PTHR11669">
    <property type="entry name" value="REPLICATION FACTOR C / DNA POLYMERASE III GAMMA-TAU SUBUNIT"/>
    <property type="match status" value="1"/>
</dbReference>
<dbReference type="SUPFAM" id="SSF52540">
    <property type="entry name" value="P-loop containing nucleoside triphosphate hydrolases"/>
    <property type="match status" value="1"/>
</dbReference>
<dbReference type="InterPro" id="IPR008921">
    <property type="entry name" value="DNA_pol3_clamp-load_cplx_C"/>
</dbReference>
<evidence type="ECO:0000256" key="10">
    <source>
        <dbReference type="ARBA" id="ARBA00049244"/>
    </source>
</evidence>
<dbReference type="InterPro" id="IPR012763">
    <property type="entry name" value="DNA_pol_III_sug/sutau_N"/>
</dbReference>
<dbReference type="InterPro" id="IPR038249">
    <property type="entry name" value="PolIII_tau_V_sf"/>
</dbReference>
<accession>A0A0W1AFH5</accession>
<dbReference type="InterPro" id="IPR021029">
    <property type="entry name" value="DNA_pol_III_tau_dom-5"/>
</dbReference>
<dbReference type="AlphaFoldDB" id="A0A0W1AFH5"/>
<evidence type="ECO:0000256" key="4">
    <source>
        <dbReference type="ARBA" id="ARBA00022705"/>
    </source>
</evidence>
<dbReference type="Pfam" id="PF13177">
    <property type="entry name" value="DNA_pol3_delta2"/>
    <property type="match status" value="1"/>
</dbReference>
<dbReference type="Gene3D" id="1.20.272.10">
    <property type="match status" value="1"/>
</dbReference>
<keyword evidence="6 11" id="KW-0547">Nucleotide-binding</keyword>
<comment type="catalytic activity">
    <reaction evidence="10 11">
        <text>DNA(n) + a 2'-deoxyribonucleoside 5'-triphosphate = DNA(n+1) + diphosphate</text>
        <dbReference type="Rhea" id="RHEA:22508"/>
        <dbReference type="Rhea" id="RHEA-COMP:17339"/>
        <dbReference type="Rhea" id="RHEA-COMP:17340"/>
        <dbReference type="ChEBI" id="CHEBI:33019"/>
        <dbReference type="ChEBI" id="CHEBI:61560"/>
        <dbReference type="ChEBI" id="CHEBI:173112"/>
        <dbReference type="EC" id="2.7.7.7"/>
    </reaction>
</comment>
<dbReference type="FunFam" id="1.10.8.60:FF:000013">
    <property type="entry name" value="DNA polymerase III subunit gamma/tau"/>
    <property type="match status" value="1"/>
</dbReference>
<keyword evidence="8 11" id="KW-0067">ATP-binding</keyword>
<dbReference type="InterPro" id="IPR022754">
    <property type="entry name" value="DNA_pol_III_gamma-3"/>
</dbReference>
<dbReference type="InterPro" id="IPR027417">
    <property type="entry name" value="P-loop_NTPase"/>
</dbReference>
<dbReference type="NCBIfam" id="NF004046">
    <property type="entry name" value="PRK05563.1"/>
    <property type="match status" value="1"/>
</dbReference>
<dbReference type="NCBIfam" id="NF005942">
    <property type="entry name" value="PRK07994.1"/>
    <property type="match status" value="1"/>
</dbReference>
<feature type="domain" description="AAA+ ATPase" evidence="12">
    <location>
        <begin position="50"/>
        <end position="191"/>
    </location>
</feature>
<dbReference type="GO" id="GO:0003887">
    <property type="term" value="F:DNA-directed DNA polymerase activity"/>
    <property type="evidence" value="ECO:0007669"/>
    <property type="project" value="UniProtKB-KW"/>
</dbReference>
<dbReference type="Gene3D" id="3.30.300.150">
    <property type="entry name" value="DNA polymerase III, tau subunit, domain V"/>
    <property type="match status" value="1"/>
</dbReference>
<keyword evidence="4 11" id="KW-0235">DNA replication</keyword>
<proteinExistence type="inferred from homology"/>
<dbReference type="Gene3D" id="1.10.8.60">
    <property type="match status" value="1"/>
</dbReference>
<evidence type="ECO:0000256" key="6">
    <source>
        <dbReference type="ARBA" id="ARBA00022741"/>
    </source>
</evidence>
<dbReference type="Proteomes" id="UP000054662">
    <property type="component" value="Unassembled WGS sequence"/>
</dbReference>
<dbReference type="GO" id="GO:0003677">
    <property type="term" value="F:DNA binding"/>
    <property type="evidence" value="ECO:0007669"/>
    <property type="project" value="InterPro"/>
</dbReference>
<comment type="caution">
    <text evidence="13">The sequence shown here is derived from an EMBL/GenBank/DDBJ whole genome shotgun (WGS) entry which is preliminary data.</text>
</comment>
<dbReference type="InterPro" id="IPR003593">
    <property type="entry name" value="AAA+_ATPase"/>
</dbReference>
<comment type="similarity">
    <text evidence="1 11">Belongs to the DnaX/STICHEL family.</text>
</comment>
<dbReference type="Pfam" id="PF22608">
    <property type="entry name" value="DNAX_ATPase_lid"/>
    <property type="match status" value="1"/>
</dbReference>
<dbReference type="EC" id="2.7.7.7" evidence="11"/>
<dbReference type="CDD" id="cd18137">
    <property type="entry name" value="HLD_clamp_pol_III_gamma_tau"/>
    <property type="match status" value="1"/>
</dbReference>
<comment type="subunit">
    <text evidence="11">DNA polymerase III contains a core (composed of alpha, epsilon and theta chains) that associates with a tau subunit. This core dimerizes to form the POLIII' complex. PolIII' associates with the gamma complex (composed of gamma, delta, delta', psi and chi chains) and with the beta chain to form the complete DNA polymerase III complex.</text>
</comment>
<keyword evidence="7" id="KW-0862">Zinc</keyword>
<evidence type="ECO:0000256" key="7">
    <source>
        <dbReference type="ARBA" id="ARBA00022833"/>
    </source>
</evidence>
<dbReference type="GO" id="GO:0005524">
    <property type="term" value="F:ATP binding"/>
    <property type="evidence" value="ECO:0007669"/>
    <property type="project" value="UniProtKB-KW"/>
</dbReference>
<evidence type="ECO:0000256" key="2">
    <source>
        <dbReference type="ARBA" id="ARBA00022679"/>
    </source>
</evidence>
<sequence>MALRAATQLVKTFMSYLALARKWRPRIFSQLVGQEHINKALINALNQQRLHHAYLFTGTRGVGKTSVARILAKALNCETGVSSTPCLQCDACLAIEQGRFIDLIEIDGASKTRVEDTREVLDNVQYAPTNGRFKIYLIDEVHMLSQHSFNALLKTLEEPPAHVKFILATTDPQKLPVTVLSRCLQFNLKHLATEVISSHLQLILNDEQLDYEPDALDILAHAAHGSMRDALSLLDQAITSCTDKLLARDVKLILGYTQQDYAAKILDALAQHNGPQMLKLSQYIAAEGGHFNYVIDELLNYLHQIAVYQCLGDANPLISPKDEIKELAKNFSKEDIQLFYQICLKGCEEIHLAPTLAIGFNMTLLRMLTFRPAPTVTLPPQVTEQNKCLTPLQLPDEKPSQEHVDPLITNPTVLVDQARASEQADEHDTVTAQEIKATIPIETQNWASIIPQLKLTGFALNAIENAEFIGKEGRDITLRVDKGHESLFTPTTTSRIEAALMDYYQSPVKIILNSSEAVHATPAQQKERATQQKQQKAENALHNDPLFQQIQQEFSAELVKNSIVPLKDDI</sequence>
<name>A0A0W1AFH5_9GAMM</name>
<keyword evidence="5" id="KW-0479">Metal-binding</keyword>
<dbReference type="Pfam" id="PF12169">
    <property type="entry name" value="DNA_pol3_gamma3"/>
    <property type="match status" value="1"/>
</dbReference>
<dbReference type="PATRIC" id="fig|45076.6.peg.1560"/>
<dbReference type="FunFam" id="3.40.50.300:FF:000014">
    <property type="entry name" value="DNA polymerase III subunit gamma/tau"/>
    <property type="match status" value="1"/>
</dbReference>
<evidence type="ECO:0000313" key="14">
    <source>
        <dbReference type="Proteomes" id="UP000054662"/>
    </source>
</evidence>
<keyword evidence="9 11" id="KW-0239">DNA-directed DNA polymerase</keyword>
<keyword evidence="14" id="KW-1185">Reference proteome</keyword>
<dbReference type="GO" id="GO:0009360">
    <property type="term" value="C:DNA polymerase III complex"/>
    <property type="evidence" value="ECO:0007669"/>
    <property type="project" value="InterPro"/>
</dbReference>
<dbReference type="CDD" id="cd00009">
    <property type="entry name" value="AAA"/>
    <property type="match status" value="1"/>
</dbReference>
<evidence type="ECO:0000256" key="8">
    <source>
        <dbReference type="ARBA" id="ARBA00022840"/>
    </source>
</evidence>
<dbReference type="EMBL" id="LNZC01000012">
    <property type="protein sequence ID" value="KTD79920.1"/>
    <property type="molecule type" value="Genomic_DNA"/>
</dbReference>
<evidence type="ECO:0000313" key="13">
    <source>
        <dbReference type="EMBL" id="KTD79920.1"/>
    </source>
</evidence>
<dbReference type="InterPro" id="IPR050238">
    <property type="entry name" value="DNA_Rep/Repair_Clamp_Loader"/>
</dbReference>
<keyword evidence="3 11" id="KW-0548">Nucleotidyltransferase</keyword>
<protein>
    <recommendedName>
        <fullName evidence="11">DNA polymerase III subunit gamma/tau</fullName>
        <ecNumber evidence="11">2.7.7.7</ecNumber>
    </recommendedName>
</protein>
<evidence type="ECO:0000256" key="5">
    <source>
        <dbReference type="ARBA" id="ARBA00022723"/>
    </source>
</evidence>
<dbReference type="SUPFAM" id="SSF48019">
    <property type="entry name" value="post-AAA+ oligomerization domain-like"/>
    <property type="match status" value="1"/>
</dbReference>
<gene>
    <name evidence="11 13" type="primary">dnaX</name>
    <name evidence="13" type="ORF">Lwor_1434</name>
</gene>
<dbReference type="PRINTS" id="PR00300">
    <property type="entry name" value="CLPPROTEASEA"/>
</dbReference>
<reference evidence="13 14" key="1">
    <citation type="submission" date="2015-11" db="EMBL/GenBank/DDBJ databases">
        <title>Genomic analysis of 38 Legionella species identifies large and diverse effector repertoires.</title>
        <authorList>
            <person name="Burstein D."/>
            <person name="Amaro F."/>
            <person name="Zusman T."/>
            <person name="Lifshitz Z."/>
            <person name="Cohen O."/>
            <person name="Gilbert J.A."/>
            <person name="Pupko T."/>
            <person name="Shuman H.A."/>
            <person name="Segal G."/>
        </authorList>
    </citation>
    <scope>NUCLEOTIDE SEQUENCE [LARGE SCALE GENOMIC DNA]</scope>
    <source>
        <strain evidence="13 14">ATCC 49508</strain>
    </source>
</reference>
<dbReference type="InterPro" id="IPR045085">
    <property type="entry name" value="HLD_clamp_pol_III_gamma_tau"/>
</dbReference>
<dbReference type="GO" id="GO:0046872">
    <property type="term" value="F:metal ion binding"/>
    <property type="evidence" value="ECO:0007669"/>
    <property type="project" value="UniProtKB-KW"/>
</dbReference>
<dbReference type="InterPro" id="IPR001270">
    <property type="entry name" value="ClpA/B"/>
</dbReference>
<keyword evidence="2 11" id="KW-0808">Transferase</keyword>
<dbReference type="Gene3D" id="3.40.50.300">
    <property type="entry name" value="P-loop containing nucleotide triphosphate hydrolases"/>
    <property type="match status" value="1"/>
</dbReference>
<organism evidence="13 14">
    <name type="scientific">Legionella worsleiensis</name>
    <dbReference type="NCBI Taxonomy" id="45076"/>
    <lineage>
        <taxon>Bacteria</taxon>
        <taxon>Pseudomonadati</taxon>
        <taxon>Pseudomonadota</taxon>
        <taxon>Gammaproteobacteria</taxon>
        <taxon>Legionellales</taxon>
        <taxon>Legionellaceae</taxon>
        <taxon>Legionella</taxon>
    </lineage>
</organism>
<dbReference type="FunFam" id="1.20.272.10:FF:000003">
    <property type="entry name" value="DNA polymerase III subunit gamma/tau"/>
    <property type="match status" value="1"/>
</dbReference>
<dbReference type="Pfam" id="PF12170">
    <property type="entry name" value="DNA_pol3_tau_5"/>
    <property type="match status" value="1"/>
</dbReference>
<dbReference type="GO" id="GO:0006261">
    <property type="term" value="P:DNA-templated DNA replication"/>
    <property type="evidence" value="ECO:0007669"/>
    <property type="project" value="TreeGrafter"/>
</dbReference>
<dbReference type="NCBIfam" id="TIGR02397">
    <property type="entry name" value="dnaX_nterm"/>
    <property type="match status" value="1"/>
</dbReference>
<evidence type="ECO:0000256" key="1">
    <source>
        <dbReference type="ARBA" id="ARBA00006360"/>
    </source>
</evidence>
<dbReference type="SMART" id="SM00382">
    <property type="entry name" value="AAA"/>
    <property type="match status" value="1"/>
</dbReference>